<dbReference type="FunFam" id="3.90.190.10:FF:000009">
    <property type="entry name" value="Receptor-type tyrosine-protein phosphatase beta"/>
    <property type="match status" value="1"/>
</dbReference>
<dbReference type="SMART" id="SM00194">
    <property type="entry name" value="PTPc"/>
    <property type="match status" value="1"/>
</dbReference>
<dbReference type="InterPro" id="IPR000242">
    <property type="entry name" value="PTP_cat"/>
</dbReference>
<feature type="signal peptide" evidence="13">
    <location>
        <begin position="1"/>
        <end position="19"/>
    </location>
</feature>
<evidence type="ECO:0000256" key="6">
    <source>
        <dbReference type="ARBA" id="ARBA00022912"/>
    </source>
</evidence>
<keyword evidence="5" id="KW-0378">Hydrolase</keyword>
<dbReference type="SMART" id="SM00060">
    <property type="entry name" value="FN3"/>
    <property type="match status" value="4"/>
</dbReference>
<comment type="subcellular location">
    <subcellularLocation>
        <location evidence="1">Membrane</location>
        <topology evidence="1">Single-pass type I membrane protein</topology>
    </subcellularLocation>
</comment>
<dbReference type="PROSITE" id="PS50056">
    <property type="entry name" value="TYR_PHOSPHATASE_2"/>
    <property type="match status" value="1"/>
</dbReference>
<dbReference type="InterPro" id="IPR000387">
    <property type="entry name" value="Tyr_Pase_dom"/>
</dbReference>
<reference evidence="17" key="2">
    <citation type="submission" date="2021-01" db="UniProtKB">
        <authorList>
            <consortium name="EnsemblMetazoa"/>
        </authorList>
    </citation>
    <scope>IDENTIFICATION</scope>
</reference>
<keyword evidence="9" id="KW-0325">Glycoprotein</keyword>
<dbReference type="InterPro" id="IPR036116">
    <property type="entry name" value="FN3_sf"/>
</dbReference>
<dbReference type="PANTHER" id="PTHR46957:SF3">
    <property type="entry name" value="CYTOKINE RECEPTOR"/>
    <property type="match status" value="1"/>
</dbReference>
<reference evidence="18" key="1">
    <citation type="submission" date="2015-02" db="EMBL/GenBank/DDBJ databases">
        <title>Genome sequencing for Strongylocentrotus purpuratus.</title>
        <authorList>
            <person name="Murali S."/>
            <person name="Liu Y."/>
            <person name="Vee V."/>
            <person name="English A."/>
            <person name="Wang M."/>
            <person name="Skinner E."/>
            <person name="Han Y."/>
            <person name="Muzny D.M."/>
            <person name="Worley K.C."/>
            <person name="Gibbs R.A."/>
        </authorList>
    </citation>
    <scope>NUCLEOTIDE SEQUENCE</scope>
</reference>
<dbReference type="SMART" id="SM00404">
    <property type="entry name" value="PTPc_motif"/>
    <property type="match status" value="1"/>
</dbReference>
<dbReference type="OrthoDB" id="8609993at2759"/>
<dbReference type="EC" id="3.1.3.48" evidence="2"/>
<dbReference type="Proteomes" id="UP000007110">
    <property type="component" value="Unassembled WGS sequence"/>
</dbReference>
<feature type="domain" description="Fibronectin type-III" evidence="16">
    <location>
        <begin position="903"/>
        <end position="1001"/>
    </location>
</feature>
<dbReference type="InterPro" id="IPR050713">
    <property type="entry name" value="RTP_Phos/Ushers"/>
</dbReference>
<evidence type="ECO:0000256" key="4">
    <source>
        <dbReference type="ARBA" id="ARBA00022729"/>
    </source>
</evidence>
<dbReference type="Gene3D" id="3.90.190.10">
    <property type="entry name" value="Protein tyrosine phosphatase superfamily"/>
    <property type="match status" value="1"/>
</dbReference>
<comment type="catalytic activity">
    <reaction evidence="10">
        <text>O-phospho-L-tyrosyl-[protein] + H2O = L-tyrosyl-[protein] + phosphate</text>
        <dbReference type="Rhea" id="RHEA:10684"/>
        <dbReference type="Rhea" id="RHEA-COMP:10136"/>
        <dbReference type="Rhea" id="RHEA-COMP:20101"/>
        <dbReference type="ChEBI" id="CHEBI:15377"/>
        <dbReference type="ChEBI" id="CHEBI:43474"/>
        <dbReference type="ChEBI" id="CHEBI:46858"/>
        <dbReference type="ChEBI" id="CHEBI:61978"/>
        <dbReference type="EC" id="3.1.3.48"/>
    </reaction>
</comment>
<feature type="compositionally biased region" description="Low complexity" evidence="11">
    <location>
        <begin position="158"/>
        <end position="168"/>
    </location>
</feature>
<dbReference type="InterPro" id="IPR003595">
    <property type="entry name" value="Tyr_Pase_cat"/>
</dbReference>
<keyword evidence="7 12" id="KW-1133">Transmembrane helix</keyword>
<evidence type="ECO:0000256" key="8">
    <source>
        <dbReference type="ARBA" id="ARBA00023136"/>
    </source>
</evidence>
<dbReference type="SUPFAM" id="SSF49265">
    <property type="entry name" value="Fibronectin type III"/>
    <property type="match status" value="2"/>
</dbReference>
<evidence type="ECO:0000256" key="7">
    <source>
        <dbReference type="ARBA" id="ARBA00022989"/>
    </source>
</evidence>
<keyword evidence="18" id="KW-1185">Reference proteome</keyword>
<dbReference type="InterPro" id="IPR016130">
    <property type="entry name" value="Tyr_Pase_AS"/>
</dbReference>
<dbReference type="PROSITE" id="PS50853">
    <property type="entry name" value="FN3"/>
    <property type="match status" value="2"/>
</dbReference>
<evidence type="ECO:0000256" key="9">
    <source>
        <dbReference type="ARBA" id="ARBA00023180"/>
    </source>
</evidence>
<dbReference type="PANTHER" id="PTHR46957">
    <property type="entry name" value="CYTOKINE RECEPTOR"/>
    <property type="match status" value="1"/>
</dbReference>
<keyword evidence="6" id="KW-0904">Protein phosphatase</keyword>
<dbReference type="InterPro" id="IPR013783">
    <property type="entry name" value="Ig-like_fold"/>
</dbReference>
<feature type="region of interest" description="Disordered" evidence="11">
    <location>
        <begin position="50"/>
        <end position="231"/>
    </location>
</feature>
<feature type="transmembrane region" description="Helical" evidence="12">
    <location>
        <begin position="1168"/>
        <end position="1192"/>
    </location>
</feature>
<dbReference type="SUPFAM" id="SSF52799">
    <property type="entry name" value="(Phosphotyrosine protein) phosphatases II"/>
    <property type="match status" value="1"/>
</dbReference>
<keyword evidence="3 12" id="KW-0812">Transmembrane</keyword>
<feature type="compositionally biased region" description="Polar residues" evidence="11">
    <location>
        <begin position="52"/>
        <end position="76"/>
    </location>
</feature>
<keyword evidence="8 12" id="KW-0472">Membrane</keyword>
<evidence type="ECO:0000256" key="3">
    <source>
        <dbReference type="ARBA" id="ARBA00022692"/>
    </source>
</evidence>
<dbReference type="EnsemblMetazoa" id="XM_011685750">
    <property type="protein sequence ID" value="XP_011684052"/>
    <property type="gene ID" value="LOC100888006"/>
</dbReference>
<name>A0A7M7HQB2_STRPU</name>
<proteinExistence type="predicted"/>
<dbReference type="InParanoid" id="A0A7M7HQB2"/>
<dbReference type="Pfam" id="PF00041">
    <property type="entry name" value="fn3"/>
    <property type="match status" value="2"/>
</dbReference>
<feature type="compositionally biased region" description="Low complexity" evidence="11">
    <location>
        <begin position="195"/>
        <end position="205"/>
    </location>
</feature>
<evidence type="ECO:0000259" key="14">
    <source>
        <dbReference type="PROSITE" id="PS50055"/>
    </source>
</evidence>
<evidence type="ECO:0000256" key="1">
    <source>
        <dbReference type="ARBA" id="ARBA00004479"/>
    </source>
</evidence>
<keyword evidence="4 13" id="KW-0732">Signal</keyword>
<feature type="compositionally biased region" description="Polar residues" evidence="11">
    <location>
        <begin position="84"/>
        <end position="102"/>
    </location>
</feature>
<evidence type="ECO:0000256" key="11">
    <source>
        <dbReference type="SAM" id="MobiDB-lite"/>
    </source>
</evidence>
<feature type="domain" description="Tyrosine-protein phosphatase" evidence="14">
    <location>
        <begin position="1267"/>
        <end position="1522"/>
    </location>
</feature>
<dbReference type="RefSeq" id="XP_011684052.2">
    <property type="nucleotide sequence ID" value="XM_011685750.2"/>
</dbReference>
<organism evidence="17 18">
    <name type="scientific">Strongylocentrotus purpuratus</name>
    <name type="common">Purple sea urchin</name>
    <dbReference type="NCBI Taxonomy" id="7668"/>
    <lineage>
        <taxon>Eukaryota</taxon>
        <taxon>Metazoa</taxon>
        <taxon>Echinodermata</taxon>
        <taxon>Eleutherozoa</taxon>
        <taxon>Echinozoa</taxon>
        <taxon>Echinoidea</taxon>
        <taxon>Euechinoidea</taxon>
        <taxon>Echinacea</taxon>
        <taxon>Camarodonta</taxon>
        <taxon>Echinidea</taxon>
        <taxon>Strongylocentrotidae</taxon>
        <taxon>Strongylocentrotus</taxon>
    </lineage>
</organism>
<dbReference type="GO" id="GO:0016020">
    <property type="term" value="C:membrane"/>
    <property type="evidence" value="ECO:0007669"/>
    <property type="project" value="UniProtKB-SubCell"/>
</dbReference>
<dbReference type="GeneID" id="100888006"/>
<dbReference type="InterPro" id="IPR003961">
    <property type="entry name" value="FN3_dom"/>
</dbReference>
<feature type="domain" description="Fibronectin type-III" evidence="16">
    <location>
        <begin position="812"/>
        <end position="902"/>
    </location>
</feature>
<evidence type="ECO:0000259" key="16">
    <source>
        <dbReference type="PROSITE" id="PS50853"/>
    </source>
</evidence>
<evidence type="ECO:0000259" key="15">
    <source>
        <dbReference type="PROSITE" id="PS50056"/>
    </source>
</evidence>
<feature type="domain" description="Tyrosine specific protein phosphatases" evidence="15">
    <location>
        <begin position="1442"/>
        <end position="1513"/>
    </location>
</feature>
<evidence type="ECO:0000256" key="13">
    <source>
        <dbReference type="SAM" id="SignalP"/>
    </source>
</evidence>
<dbReference type="CDD" id="cd00063">
    <property type="entry name" value="FN3"/>
    <property type="match status" value="2"/>
</dbReference>
<feature type="compositionally biased region" description="Polar residues" evidence="11">
    <location>
        <begin position="169"/>
        <end position="194"/>
    </location>
</feature>
<dbReference type="Gene3D" id="2.60.40.10">
    <property type="entry name" value="Immunoglobulins"/>
    <property type="match status" value="2"/>
</dbReference>
<feature type="chain" id="PRO_5029884917" description="protein-tyrosine-phosphatase" evidence="13">
    <location>
        <begin position="20"/>
        <end position="1539"/>
    </location>
</feature>
<evidence type="ECO:0000256" key="2">
    <source>
        <dbReference type="ARBA" id="ARBA00013064"/>
    </source>
</evidence>
<dbReference type="KEGG" id="spu:100888006"/>
<sequence length="1539" mass="167790">MELIIHIFAILTVVQSTWSSPLTSAAPPIGSQTPGHPIISTTPATEIRTGLPVSSPSQRTISSVDYSTGTTPSSLLEVTKAHSEQNFTKSSSEIVNTTTNLPTRPKTFEPLVSVSSQDETKTTIERTNLGNRSTPSPSNTSQGAVTPSSSEASIPTRVSSSSVPSEEVNQTPSPSNTSQRAVTPSSSEASILTRVSSSSVSSEEVNQTTSEEPSKTPIPGEPGLRSSPRVASEYSVTTIDVMTEGNTSSKSSATNGIAIDTDSSTPMAVLFTTLRKYDTSQDTDTQLPDTTSLDLTTVGKIVTRNPSDMPMTSVQVETTEPSSVYSLVTELPLVTDLPTGLMPTDVSQTMQTSLPSAQSTALSTDEQPLEVSTLFDGGTDGTPSAFDPVSLEATTRLDETFFDTTEAGTLPTTTVSPLEVGSIGTIEAVTDLGMTEETNPATDLQEMETDLLTGEEVEGTPPLELWTIETSSEEVTEFDFPNDLSTELMASTEATTTIETPVIPAPCLCDVESDLLSASVCLCNTSLALSNFTYRAHLVRRNHDNRTHPEVQVHAALISSGSGCWNISVPLGGSYKLVVTAEDGLGNLVSTPTAYFYSGLMPPFLSVKKVPGAIPSLELYWQIPYPTYVDDVTIFVSKDDALATELTWMRVGGVRTSGQFTFVASGLGSKYSVAVVIASGAKSVTSNYDTVVIAPQHPHTVRVASISSELLTMQWPHDPSSCTAACSYLVRYQQTSPYNYNSNPVTELPVRCPGLLAAQPARSTSPNAMNTCTEYLRDLIPGALYDIDVYASSYGVLSVTAAQLRQRTPPTPPQNVTVTNVTEQSITIAWTPGAGYRTRYHLHAYATSYSEEVGVVHGDVTDFTFHNLLAGTRYIITIRASANDTDGDMVPVGETTLPTKPGPVDRLRLEPQIDHRQIRLAFLAPMLPNGVLEGYRVEYVGKRNGSRTCSSGQKYLPVVETSVIIEGLKGGCYYTFTVKARNEVGLGPGASDSVLTAIGIPQVPDARPLPPPSKTIRSRNFVVNFDPSIFDDVNGEITHVIVIVAQSSAADDPARSNSSLPRMPTWAEAISNDVIPPYQISEPLVLSDLVQDTRRKRSVAATTPTTPTITKIDIGTEECSYETKNVYCNGPLIQGRSYVYRFRGISPGGYADTKNSLPVSLPMSPHGVIIGISTALFSLLVVVIILSIVIIVRKFRIQKCLRVVLQCKHRLDGRGRYLPANMKDVELTRVPNNSHHTISKQKHSRPVRLSDFTRDWFSMNADSNYGYSQEYEAIRKVGRKMTTNTAVSPANVGKNRYTNILPYDRTRVKLSPVDDEEGSDYINSNYIPGFTSPREYIACQGPLPGTTDDMWRMIWEQNVTTVVMVTQLVEKGKVKCDQYWPDDHMPVLYGDIQVTMNQTFEENDWNIKEFAVQLRDQRRYVRHWNFLSWPDHGVPESSQALLAFIRRIRSTKPPSSAPVAVHCSAGVGRTGTFIVLDNILQHMEQYDFVDVMGVVCGMRMHRNFMVQTEQQYVFIHRCLMDVIEERGLAPVPMMSGSLP</sequence>
<dbReference type="InterPro" id="IPR029021">
    <property type="entry name" value="Prot-tyrosine_phosphatase-like"/>
</dbReference>
<dbReference type="PRINTS" id="PR00700">
    <property type="entry name" value="PRTYPHPHTASE"/>
</dbReference>
<feature type="compositionally biased region" description="Polar residues" evidence="11">
    <location>
        <begin position="125"/>
        <end position="157"/>
    </location>
</feature>
<dbReference type="GO" id="GO:0004725">
    <property type="term" value="F:protein tyrosine phosphatase activity"/>
    <property type="evidence" value="ECO:0007669"/>
    <property type="project" value="UniProtKB-EC"/>
</dbReference>
<evidence type="ECO:0000313" key="18">
    <source>
        <dbReference type="Proteomes" id="UP000007110"/>
    </source>
</evidence>
<dbReference type="PROSITE" id="PS50055">
    <property type="entry name" value="TYR_PHOSPHATASE_PTP"/>
    <property type="match status" value="1"/>
</dbReference>
<accession>A0A7M7HQB2</accession>
<protein>
    <recommendedName>
        <fullName evidence="2">protein-tyrosine-phosphatase</fullName>
        <ecNumber evidence="2">3.1.3.48</ecNumber>
    </recommendedName>
</protein>
<evidence type="ECO:0000256" key="5">
    <source>
        <dbReference type="ARBA" id="ARBA00022801"/>
    </source>
</evidence>
<evidence type="ECO:0000256" key="10">
    <source>
        <dbReference type="ARBA" id="ARBA00051722"/>
    </source>
</evidence>
<dbReference type="Pfam" id="PF00102">
    <property type="entry name" value="Y_phosphatase"/>
    <property type="match status" value="1"/>
</dbReference>
<evidence type="ECO:0000256" key="12">
    <source>
        <dbReference type="SAM" id="Phobius"/>
    </source>
</evidence>
<dbReference type="PROSITE" id="PS00383">
    <property type="entry name" value="TYR_PHOSPHATASE_1"/>
    <property type="match status" value="1"/>
</dbReference>
<evidence type="ECO:0000313" key="17">
    <source>
        <dbReference type="EnsemblMetazoa" id="XP_011684052"/>
    </source>
</evidence>